<feature type="transmembrane region" description="Helical" evidence="7">
    <location>
        <begin position="313"/>
        <end position="337"/>
    </location>
</feature>
<keyword evidence="10" id="KW-1185">Reference proteome</keyword>
<dbReference type="GO" id="GO:0022857">
    <property type="term" value="F:transmembrane transporter activity"/>
    <property type="evidence" value="ECO:0007669"/>
    <property type="project" value="InterPro"/>
</dbReference>
<feature type="transmembrane region" description="Helical" evidence="7">
    <location>
        <begin position="381"/>
        <end position="399"/>
    </location>
</feature>
<dbReference type="Gene3D" id="1.20.1250.20">
    <property type="entry name" value="MFS general substrate transporter like domains"/>
    <property type="match status" value="1"/>
</dbReference>
<dbReference type="EMBL" id="QJHL01000001">
    <property type="protein sequence ID" value="PXY46890.1"/>
    <property type="molecule type" value="Genomic_DNA"/>
</dbReference>
<evidence type="ECO:0000259" key="8">
    <source>
        <dbReference type="PROSITE" id="PS50850"/>
    </source>
</evidence>
<comment type="subcellular location">
    <subcellularLocation>
        <location evidence="1">Cell membrane</location>
        <topology evidence="1">Multi-pass membrane protein</topology>
    </subcellularLocation>
</comment>
<evidence type="ECO:0000256" key="5">
    <source>
        <dbReference type="ARBA" id="ARBA00022989"/>
    </source>
</evidence>
<evidence type="ECO:0000256" key="6">
    <source>
        <dbReference type="ARBA" id="ARBA00023136"/>
    </source>
</evidence>
<evidence type="ECO:0000313" key="9">
    <source>
        <dbReference type="EMBL" id="PXY46890.1"/>
    </source>
</evidence>
<gene>
    <name evidence="9" type="ORF">DMB68_07020</name>
</gene>
<evidence type="ECO:0000256" key="1">
    <source>
        <dbReference type="ARBA" id="ARBA00004651"/>
    </source>
</evidence>
<feature type="domain" description="Major facilitator superfamily (MFS) profile" evidence="8">
    <location>
        <begin position="21"/>
        <end position="403"/>
    </location>
</feature>
<dbReference type="InterPro" id="IPR020846">
    <property type="entry name" value="MFS_dom"/>
</dbReference>
<dbReference type="PROSITE" id="PS50850">
    <property type="entry name" value="MFS"/>
    <property type="match status" value="1"/>
</dbReference>
<reference evidence="9 10" key="1">
    <citation type="submission" date="2018-05" db="EMBL/GenBank/DDBJ databases">
        <title>Flavobacterium sp. strain IMCC34758, incomplete genome.</title>
        <authorList>
            <person name="Joung Y."/>
        </authorList>
    </citation>
    <scope>NUCLEOTIDE SEQUENCE [LARGE SCALE GENOMIC DNA]</scope>
    <source>
        <strain evidence="9 10">IMCC34758</strain>
    </source>
</reference>
<feature type="transmembrane region" description="Helical" evidence="7">
    <location>
        <begin position="288"/>
        <end position="307"/>
    </location>
</feature>
<dbReference type="GO" id="GO:0005886">
    <property type="term" value="C:plasma membrane"/>
    <property type="evidence" value="ECO:0007669"/>
    <property type="project" value="UniProtKB-SubCell"/>
</dbReference>
<evidence type="ECO:0000313" key="10">
    <source>
        <dbReference type="Proteomes" id="UP000247681"/>
    </source>
</evidence>
<dbReference type="SUPFAM" id="SSF103473">
    <property type="entry name" value="MFS general substrate transporter"/>
    <property type="match status" value="1"/>
</dbReference>
<dbReference type="InterPro" id="IPR050171">
    <property type="entry name" value="MFS_Transporters"/>
</dbReference>
<feature type="transmembrane region" description="Helical" evidence="7">
    <location>
        <begin position="258"/>
        <end position="276"/>
    </location>
</feature>
<feature type="transmembrane region" description="Helical" evidence="7">
    <location>
        <begin position="83"/>
        <end position="102"/>
    </location>
</feature>
<feature type="transmembrane region" description="Helical" evidence="7">
    <location>
        <begin position="222"/>
        <end position="246"/>
    </location>
</feature>
<dbReference type="Pfam" id="PF07690">
    <property type="entry name" value="MFS_1"/>
    <property type="match status" value="1"/>
</dbReference>
<protein>
    <submittedName>
        <fullName evidence="9">MFS transporter</fullName>
    </submittedName>
</protein>
<feature type="transmembrane region" description="Helical" evidence="7">
    <location>
        <begin position="175"/>
        <end position="195"/>
    </location>
</feature>
<feature type="transmembrane region" description="Helical" evidence="7">
    <location>
        <begin position="146"/>
        <end position="169"/>
    </location>
</feature>
<dbReference type="Proteomes" id="UP000247681">
    <property type="component" value="Unassembled WGS sequence"/>
</dbReference>
<evidence type="ECO:0000256" key="2">
    <source>
        <dbReference type="ARBA" id="ARBA00022448"/>
    </source>
</evidence>
<feature type="transmembrane region" description="Helical" evidence="7">
    <location>
        <begin position="108"/>
        <end position="125"/>
    </location>
</feature>
<comment type="caution">
    <text evidence="9">The sequence shown here is derived from an EMBL/GenBank/DDBJ whole genome shotgun (WGS) entry which is preliminary data.</text>
</comment>
<keyword evidence="6 7" id="KW-0472">Membrane</keyword>
<sequence>MEIISVLRKNYLENYSGFPKEIWILTLITFINRTGTMVIPFLSKYMRENLHFEYNQIGWVMVCFGVGSFIGTWLSGVLSDKIGFYKVMIVSLFGSGLIFFMLQYTTSFEGFCISILLLTTIADMFRPAMLVSLNTYTRKENKTRALALVRAATSLGFLFGPPLGGVIIILIGYKYLFYVDAATCILAVLVFVLLVKERKLPFKLKTNNIGVDKYAILKDKTFLTHMFVSLITGIMYFQVFTTLTLYHKEQFNLSEVSSGLLLSFSGILTLLFELPIVNYVEKKKMNKLNVIMVGLSFMVLSYVLLLLNDNWYGILYLMMFFMTLGVMLTFPFSNSFAMTRSHNKQEGRYMSVFTMSFSLAHVLSAKTGLEIVAYASYRADFIFMSLIGLLAISLCYWLVKIVEKEKIETKIKIVQSIFVDKSKK</sequence>
<dbReference type="OrthoDB" id="5379144at2"/>
<feature type="transmembrane region" description="Helical" evidence="7">
    <location>
        <begin position="349"/>
        <end position="369"/>
    </location>
</feature>
<feature type="transmembrane region" description="Helical" evidence="7">
    <location>
        <begin position="57"/>
        <end position="76"/>
    </location>
</feature>
<evidence type="ECO:0000256" key="7">
    <source>
        <dbReference type="SAM" id="Phobius"/>
    </source>
</evidence>
<keyword evidence="3" id="KW-1003">Cell membrane</keyword>
<keyword evidence="4 7" id="KW-0812">Transmembrane</keyword>
<dbReference type="PANTHER" id="PTHR23517">
    <property type="entry name" value="RESISTANCE PROTEIN MDTM, PUTATIVE-RELATED-RELATED"/>
    <property type="match status" value="1"/>
</dbReference>
<evidence type="ECO:0000256" key="3">
    <source>
        <dbReference type="ARBA" id="ARBA00022475"/>
    </source>
</evidence>
<keyword evidence="5 7" id="KW-1133">Transmembrane helix</keyword>
<keyword evidence="2" id="KW-0813">Transport</keyword>
<evidence type="ECO:0000256" key="4">
    <source>
        <dbReference type="ARBA" id="ARBA00022692"/>
    </source>
</evidence>
<dbReference type="AlphaFoldDB" id="A0A2V4CAA4"/>
<organism evidence="9 10">
    <name type="scientific">Flavobacterium hydrophilum</name>
    <dbReference type="NCBI Taxonomy" id="2211445"/>
    <lineage>
        <taxon>Bacteria</taxon>
        <taxon>Pseudomonadati</taxon>
        <taxon>Bacteroidota</taxon>
        <taxon>Flavobacteriia</taxon>
        <taxon>Flavobacteriales</taxon>
        <taxon>Flavobacteriaceae</taxon>
        <taxon>Flavobacterium</taxon>
    </lineage>
</organism>
<dbReference type="InterPro" id="IPR036259">
    <property type="entry name" value="MFS_trans_sf"/>
</dbReference>
<dbReference type="RefSeq" id="WP_110345896.1">
    <property type="nucleotide sequence ID" value="NZ_QJHL01000001.1"/>
</dbReference>
<accession>A0A2V4CAA4</accession>
<name>A0A2V4CAA4_9FLAO</name>
<dbReference type="InterPro" id="IPR011701">
    <property type="entry name" value="MFS"/>
</dbReference>
<proteinExistence type="predicted"/>
<feature type="transmembrane region" description="Helical" evidence="7">
    <location>
        <begin position="21"/>
        <end position="42"/>
    </location>
</feature>